<dbReference type="EMBL" id="JABELX010000004">
    <property type="protein sequence ID" value="NNH70426.1"/>
    <property type="molecule type" value="Genomic_DNA"/>
</dbReference>
<evidence type="ECO:0000313" key="3">
    <source>
        <dbReference type="Proteomes" id="UP000586827"/>
    </source>
</evidence>
<dbReference type="InterPro" id="IPR029058">
    <property type="entry name" value="AB_hydrolase_fold"/>
</dbReference>
<dbReference type="Proteomes" id="UP000586827">
    <property type="component" value="Unassembled WGS sequence"/>
</dbReference>
<dbReference type="Gene3D" id="3.40.50.1820">
    <property type="entry name" value="alpha/beta hydrolase"/>
    <property type="match status" value="1"/>
</dbReference>
<dbReference type="Pfam" id="PF00561">
    <property type="entry name" value="Abhydrolase_1"/>
    <property type="match status" value="1"/>
</dbReference>
<dbReference type="AlphaFoldDB" id="A0A849BZ59"/>
<protein>
    <submittedName>
        <fullName evidence="2">Alpha/beta hydrolase</fullName>
    </submittedName>
</protein>
<dbReference type="SUPFAM" id="SSF53474">
    <property type="entry name" value="alpha/beta-Hydrolases"/>
    <property type="match status" value="1"/>
</dbReference>
<reference evidence="2 3" key="1">
    <citation type="submission" date="2020-05" db="EMBL/GenBank/DDBJ databases">
        <title>MicrobeNet Type strains.</title>
        <authorList>
            <person name="Nicholson A.C."/>
        </authorList>
    </citation>
    <scope>NUCLEOTIDE SEQUENCE [LARGE SCALE GENOMIC DNA]</scope>
    <source>
        <strain evidence="2 3">JCM 3224</strain>
    </source>
</reference>
<keyword evidence="3" id="KW-1185">Reference proteome</keyword>
<keyword evidence="2" id="KW-0378">Hydrolase</keyword>
<dbReference type="PANTHER" id="PTHR43433:SF10">
    <property type="entry name" value="AB HYDROLASE-1 DOMAIN-CONTAINING PROTEIN"/>
    <property type="match status" value="1"/>
</dbReference>
<evidence type="ECO:0000259" key="1">
    <source>
        <dbReference type="Pfam" id="PF00561"/>
    </source>
</evidence>
<dbReference type="PANTHER" id="PTHR43433">
    <property type="entry name" value="HYDROLASE, ALPHA/BETA FOLD FAMILY PROTEIN"/>
    <property type="match status" value="1"/>
</dbReference>
<comment type="caution">
    <text evidence="2">The sequence shown here is derived from an EMBL/GenBank/DDBJ whole genome shotgun (WGS) entry which is preliminary data.</text>
</comment>
<dbReference type="InterPro" id="IPR000073">
    <property type="entry name" value="AB_hydrolase_1"/>
</dbReference>
<evidence type="ECO:0000313" key="2">
    <source>
        <dbReference type="EMBL" id="NNH70426.1"/>
    </source>
</evidence>
<organism evidence="2 3">
    <name type="scientific">Nocardia uniformis</name>
    <dbReference type="NCBI Taxonomy" id="53432"/>
    <lineage>
        <taxon>Bacteria</taxon>
        <taxon>Bacillati</taxon>
        <taxon>Actinomycetota</taxon>
        <taxon>Actinomycetes</taxon>
        <taxon>Mycobacteriales</taxon>
        <taxon>Nocardiaceae</taxon>
        <taxon>Nocardia</taxon>
    </lineage>
</organism>
<dbReference type="GO" id="GO:0016787">
    <property type="term" value="F:hydrolase activity"/>
    <property type="evidence" value="ECO:0007669"/>
    <property type="project" value="UniProtKB-KW"/>
</dbReference>
<sequence>MGAGHDVAVGRIGSNIRCGRRSASLTASSRPARGCRGGDVVIPAGSGIAPHRAHPRGGTLLVLLHRLRGTLDWWDPQFLDHLAAELDVIVVDNVGTGYTAGEPRDSIQGFAEGIIEFLDALGLAHVDLLGWSLGAYVAQDIVELRPELVRTLILAATGPGSVPDMPAPRTEVLRIADKADADEDDLLYLFYPETDTGRAAGRQHLANVSTRLAAGGPGVTQQAALGQIAAIGTYSSAPFDQIQARLQTITQPVLIANGIEDIMIPAVASYTALGHLRNAKLVLYSDAGHGFLFQHAKDFATEVTNFLNN</sequence>
<feature type="domain" description="AB hydrolase-1" evidence="1">
    <location>
        <begin position="60"/>
        <end position="295"/>
    </location>
</feature>
<proteinExistence type="predicted"/>
<gene>
    <name evidence="2" type="ORF">HLB23_11230</name>
</gene>
<dbReference type="InterPro" id="IPR050471">
    <property type="entry name" value="AB_hydrolase"/>
</dbReference>
<accession>A0A849BZ59</accession>
<name>A0A849BZ59_9NOCA</name>